<proteinExistence type="predicted"/>
<keyword evidence="2" id="KW-1185">Reference proteome</keyword>
<evidence type="ECO:0000313" key="2">
    <source>
        <dbReference type="Proteomes" id="UP000054783"/>
    </source>
</evidence>
<sequence length="70" mass="8081">MNLCCPNHYCGEADDKIRICASEFSTGLVDRLVVDSYLILRPEKLYQAFTGDTYELCEVVILPRYVQLLY</sequence>
<protein>
    <submittedName>
        <fullName evidence="1">Uncharacterized protein</fullName>
    </submittedName>
</protein>
<dbReference type="Proteomes" id="UP000054783">
    <property type="component" value="Unassembled WGS sequence"/>
</dbReference>
<name>A0A0V1AEA4_9BILA</name>
<evidence type="ECO:0000313" key="1">
    <source>
        <dbReference type="EMBL" id="KRY23037.1"/>
    </source>
</evidence>
<organism evidence="1 2">
    <name type="scientific">Trichinella patagoniensis</name>
    <dbReference type="NCBI Taxonomy" id="990121"/>
    <lineage>
        <taxon>Eukaryota</taxon>
        <taxon>Metazoa</taxon>
        <taxon>Ecdysozoa</taxon>
        <taxon>Nematoda</taxon>
        <taxon>Enoplea</taxon>
        <taxon>Dorylaimia</taxon>
        <taxon>Trichinellida</taxon>
        <taxon>Trichinellidae</taxon>
        <taxon>Trichinella</taxon>
    </lineage>
</organism>
<comment type="caution">
    <text evidence="1">The sequence shown here is derived from an EMBL/GenBank/DDBJ whole genome shotgun (WGS) entry which is preliminary data.</text>
</comment>
<dbReference type="AlphaFoldDB" id="A0A0V1AEA4"/>
<accession>A0A0V1AEA4</accession>
<gene>
    <name evidence="1" type="ORF">T12_12854</name>
</gene>
<reference evidence="1 2" key="1">
    <citation type="submission" date="2015-01" db="EMBL/GenBank/DDBJ databases">
        <title>Evolution of Trichinella species and genotypes.</title>
        <authorList>
            <person name="Korhonen P.K."/>
            <person name="Edoardo P."/>
            <person name="Giuseppe L.R."/>
            <person name="Gasser R.B."/>
        </authorList>
    </citation>
    <scope>NUCLEOTIDE SEQUENCE [LARGE SCALE GENOMIC DNA]</scope>
    <source>
        <strain evidence="1">ISS2496</strain>
    </source>
</reference>
<dbReference type="EMBL" id="JYDQ01000005">
    <property type="protein sequence ID" value="KRY23037.1"/>
    <property type="molecule type" value="Genomic_DNA"/>
</dbReference>